<gene>
    <name evidence="1" type="ORF">OG563_40270</name>
</gene>
<reference evidence="1" key="1">
    <citation type="submission" date="2022-10" db="EMBL/GenBank/DDBJ databases">
        <title>The complete genomes of actinobacterial strains from the NBC collection.</title>
        <authorList>
            <person name="Joergensen T.S."/>
            <person name="Alvarez Arevalo M."/>
            <person name="Sterndorff E.B."/>
            <person name="Faurdal D."/>
            <person name="Vuksanovic O."/>
            <person name="Mourched A.-S."/>
            <person name="Charusanti P."/>
            <person name="Shaw S."/>
            <person name="Blin K."/>
            <person name="Weber T."/>
        </authorList>
    </citation>
    <scope>NUCLEOTIDE SEQUENCE</scope>
    <source>
        <strain evidence="1">NBC_01482</strain>
    </source>
</reference>
<evidence type="ECO:0000313" key="1">
    <source>
        <dbReference type="EMBL" id="WUV45288.1"/>
    </source>
</evidence>
<dbReference type="EMBL" id="CP109441">
    <property type="protein sequence ID" value="WUV45288.1"/>
    <property type="molecule type" value="Genomic_DNA"/>
</dbReference>
<dbReference type="Proteomes" id="UP001432062">
    <property type="component" value="Chromosome"/>
</dbReference>
<organism evidence="1 2">
    <name type="scientific">Nocardia vinacea</name>
    <dbReference type="NCBI Taxonomy" id="96468"/>
    <lineage>
        <taxon>Bacteria</taxon>
        <taxon>Bacillati</taxon>
        <taxon>Actinomycetota</taxon>
        <taxon>Actinomycetes</taxon>
        <taxon>Mycobacteriales</taxon>
        <taxon>Nocardiaceae</taxon>
        <taxon>Nocardia</taxon>
    </lineage>
</organism>
<evidence type="ECO:0000313" key="2">
    <source>
        <dbReference type="Proteomes" id="UP001432062"/>
    </source>
</evidence>
<dbReference type="RefSeq" id="WP_327098486.1">
    <property type="nucleotide sequence ID" value="NZ_CP109149.1"/>
</dbReference>
<protein>
    <recommendedName>
        <fullName evidence="3">Mce family protein</fullName>
    </recommendedName>
</protein>
<proteinExistence type="predicted"/>
<sequence length="351" mass="37002">MPAYALPGTEVGPRRARILGACAIVLTVLTAIGWRVWPDAEPADEIRVALLVGRVGEGVGPGTDVRLDGVRVGAVATIDSTAPGRQRIELSLNGSQLFGLTDAVTVDYAPGNLFGISAIELHSNQGGAALANRSTVDLTRDTDRVRDATLAALLKSTGRLTGDVLTPELVELLSKVSRDLNAFTPLLQAIGVTARSFAETQQLPPSLLFDRFGSALVGLPPMLTGGLAVLEATYTNKYLESPERLARFSEMFTRVRTDLLPTATTLLGTSRQYFSGLLPIGTTILDQLSASVSTPDRSAQQLSELLARVSAAFHDTPEGPVLDAAVELDVVPGLAAPLSAMLAQRPATGER</sequence>
<keyword evidence="2" id="KW-1185">Reference proteome</keyword>
<evidence type="ECO:0008006" key="3">
    <source>
        <dbReference type="Google" id="ProtNLM"/>
    </source>
</evidence>
<name>A0ABZ1YQI4_9NOCA</name>
<accession>A0ABZ1YQI4</accession>